<evidence type="ECO:0000313" key="3">
    <source>
        <dbReference type="EMBL" id="CAD9614810.1"/>
    </source>
</evidence>
<protein>
    <recommendedName>
        <fullName evidence="2">Acyltransferase 3 domain-containing protein</fullName>
    </recommendedName>
</protein>
<dbReference type="InterPro" id="IPR002656">
    <property type="entry name" value="Acyl_transf_3_dom"/>
</dbReference>
<feature type="transmembrane region" description="Helical" evidence="1">
    <location>
        <begin position="279"/>
        <end position="301"/>
    </location>
</feature>
<reference evidence="3" key="1">
    <citation type="submission" date="2021-01" db="EMBL/GenBank/DDBJ databases">
        <authorList>
            <person name="Corre E."/>
            <person name="Pelletier E."/>
            <person name="Niang G."/>
            <person name="Scheremetjew M."/>
            <person name="Finn R."/>
            <person name="Kale V."/>
            <person name="Holt S."/>
            <person name="Cochrane G."/>
            <person name="Meng A."/>
            <person name="Brown T."/>
            <person name="Cohen L."/>
        </authorList>
    </citation>
    <scope>NUCLEOTIDE SEQUENCE</scope>
    <source>
        <strain evidence="3">RCC3387</strain>
    </source>
</reference>
<feature type="transmembrane region" description="Helical" evidence="1">
    <location>
        <begin position="156"/>
        <end position="176"/>
    </location>
</feature>
<sequence length="406" mass="46581">MRWVASIQIVLYHMYPHAEGFKRYAGWCATWTQLFFLLSGFVLAYAELSKPPKTGNARPSILRYIRRRLTVIYPAFFLSLLLKVTYAPGRSAFEWAMLPLHGLLLQSWFPICHATQSGHATCSPWLFNGEAWFLSVLLVFWFTLRPLAELFRRRSLCFSAFSLLACWLFSLVFHVLGSQNRLAGWLGCTDSFCPMVIMVAIRSTPLGYFHVFVAGVAAARIFLLTAMRDAETGGRVSADTRRIVLAAERAPLLLRFGCCCGYLCYAALLFLATSWIGSYYYFFHNGGMMPVMVLILLGAAIGTDPVTTWVFRSKPMLVLGRISYMQYLMQHVLQGWIRRAFGWQDNAVAQAIFVPCLILFSYCCQRWVERPYTEYQRFRQDKGIKGFEDRGIDWFDRKMRKAQADA</sequence>
<dbReference type="GO" id="GO:0000271">
    <property type="term" value="P:polysaccharide biosynthetic process"/>
    <property type="evidence" value="ECO:0007669"/>
    <property type="project" value="TreeGrafter"/>
</dbReference>
<evidence type="ECO:0000256" key="1">
    <source>
        <dbReference type="SAM" id="Phobius"/>
    </source>
</evidence>
<dbReference type="GO" id="GO:0016020">
    <property type="term" value="C:membrane"/>
    <property type="evidence" value="ECO:0007669"/>
    <property type="project" value="TreeGrafter"/>
</dbReference>
<keyword evidence="1" id="KW-0472">Membrane</keyword>
<feature type="transmembrane region" description="Helical" evidence="1">
    <location>
        <begin position="125"/>
        <end position="144"/>
    </location>
</feature>
<evidence type="ECO:0000259" key="2">
    <source>
        <dbReference type="Pfam" id="PF01757"/>
    </source>
</evidence>
<feature type="transmembrane region" description="Helical" evidence="1">
    <location>
        <begin position="208"/>
        <end position="227"/>
    </location>
</feature>
<name>A0A7S2LS83_9DINO</name>
<dbReference type="AlphaFoldDB" id="A0A7S2LS83"/>
<accession>A0A7S2LS83</accession>
<dbReference type="PANTHER" id="PTHR23028:SF131">
    <property type="entry name" value="BLR2367 PROTEIN"/>
    <property type="match status" value="1"/>
</dbReference>
<gene>
    <name evidence="3" type="ORF">BRAN1462_LOCUS42430</name>
</gene>
<feature type="transmembrane region" description="Helical" evidence="1">
    <location>
        <begin position="252"/>
        <end position="272"/>
    </location>
</feature>
<keyword evidence="1" id="KW-1133">Transmembrane helix</keyword>
<keyword evidence="1" id="KW-0812">Transmembrane</keyword>
<dbReference type="PANTHER" id="PTHR23028">
    <property type="entry name" value="ACETYLTRANSFERASE"/>
    <property type="match status" value="1"/>
</dbReference>
<dbReference type="GO" id="GO:0016747">
    <property type="term" value="F:acyltransferase activity, transferring groups other than amino-acyl groups"/>
    <property type="evidence" value="ECO:0007669"/>
    <property type="project" value="InterPro"/>
</dbReference>
<feature type="transmembrane region" description="Helical" evidence="1">
    <location>
        <begin position="69"/>
        <end position="89"/>
    </location>
</feature>
<dbReference type="EMBL" id="HBGW01066577">
    <property type="protein sequence ID" value="CAD9614810.1"/>
    <property type="molecule type" value="Transcribed_RNA"/>
</dbReference>
<feature type="domain" description="Acyltransferase 3" evidence="2">
    <location>
        <begin position="1"/>
        <end position="363"/>
    </location>
</feature>
<dbReference type="InterPro" id="IPR050879">
    <property type="entry name" value="Acyltransferase_3"/>
</dbReference>
<proteinExistence type="predicted"/>
<organism evidence="3">
    <name type="scientific">Zooxanthella nutricula</name>
    <dbReference type="NCBI Taxonomy" id="1333877"/>
    <lineage>
        <taxon>Eukaryota</taxon>
        <taxon>Sar</taxon>
        <taxon>Alveolata</taxon>
        <taxon>Dinophyceae</taxon>
        <taxon>Peridiniales</taxon>
        <taxon>Peridiniales incertae sedis</taxon>
        <taxon>Zooxanthella</taxon>
    </lineage>
</organism>
<dbReference type="Pfam" id="PF01757">
    <property type="entry name" value="Acyl_transf_3"/>
    <property type="match status" value="1"/>
</dbReference>
<feature type="transmembrane region" description="Helical" evidence="1">
    <location>
        <begin position="24"/>
        <end position="48"/>
    </location>
</feature>